<dbReference type="Gene3D" id="3.60.15.10">
    <property type="entry name" value="Ribonuclease Z/Hydroxyacylglutathione hydrolase-like"/>
    <property type="match status" value="1"/>
</dbReference>
<dbReference type="EMBL" id="DTBP01000010">
    <property type="protein sequence ID" value="HGQ73601.1"/>
    <property type="molecule type" value="Genomic_DNA"/>
</dbReference>
<comment type="caution">
    <text evidence="3">The sequence shown here is derived from an EMBL/GenBank/DDBJ whole genome shotgun (WGS) entry which is preliminary data.</text>
</comment>
<dbReference type="InterPro" id="IPR014426">
    <property type="entry name" value="UPF0282_hydrls"/>
</dbReference>
<dbReference type="EMBL" id="DTBE01000092">
    <property type="protein sequence ID" value="HGQ59762.1"/>
    <property type="molecule type" value="Genomic_DNA"/>
</dbReference>
<dbReference type="PIRSF" id="PIRSF004944">
    <property type="entry name" value="UCP004944_hydrls"/>
    <property type="match status" value="1"/>
</dbReference>
<evidence type="ECO:0000313" key="2">
    <source>
        <dbReference type="EMBL" id="HGQ59762.1"/>
    </source>
</evidence>
<dbReference type="SUPFAM" id="SSF56281">
    <property type="entry name" value="Metallo-hydrolase/oxidoreductase"/>
    <property type="match status" value="1"/>
</dbReference>
<dbReference type="InterPro" id="IPR036866">
    <property type="entry name" value="RibonucZ/Hydroxyglut_hydro"/>
</dbReference>
<organism evidence="3">
    <name type="scientific">Staphylothermus marinus</name>
    <dbReference type="NCBI Taxonomy" id="2280"/>
    <lineage>
        <taxon>Archaea</taxon>
        <taxon>Thermoproteota</taxon>
        <taxon>Thermoprotei</taxon>
        <taxon>Desulfurococcales</taxon>
        <taxon>Desulfurococcaceae</taxon>
        <taxon>Staphylothermus</taxon>
    </lineage>
</organism>
<evidence type="ECO:0000313" key="3">
    <source>
        <dbReference type="EMBL" id="HGQ73601.1"/>
    </source>
</evidence>
<dbReference type="HAMAP" id="MF_01406">
    <property type="entry name" value="UPF0282"/>
    <property type="match status" value="1"/>
</dbReference>
<dbReference type="PANTHER" id="PTHR43546">
    <property type="entry name" value="UPF0173 METAL-DEPENDENT HYDROLASE MJ1163-RELATED"/>
    <property type="match status" value="1"/>
</dbReference>
<dbReference type="AlphaFoldDB" id="A0A7C4JLW3"/>
<proteinExistence type="inferred from homology"/>
<protein>
    <recommendedName>
        <fullName evidence="1">UPF0282 protein ENU09_03500</fullName>
    </recommendedName>
</protein>
<sequence length="294" mass="33748">MVKIKLIGFDSMGTRGMATVIDIDGFKVFIDPGVNIAPRRYGLPPHPLELEALEKHLDEIHRETIDSNVLIITHYHRDHYLYREGEAEYYRGKIVLIKDPNRKINYSQRVRAHILLNKLGIKDIASKVKPADNETFDFNNIKIRFSKPLPHGARGSKLGYTLAVSVETPYGVIVHASDVQGPMDREALEEILRFEPDILIISGPPTYFEGLRINSENINEGLRNMLELAERVKEGSTLIVDHHLLRDLNYYSKVKHIVEACSVRNVRFITAAEFMGLEIKQLEAMRRTLWEENH</sequence>
<comment type="similarity">
    <text evidence="1">Belongs to the UPF0282 family.</text>
</comment>
<accession>A0A7C4JLW3</accession>
<evidence type="ECO:0000256" key="1">
    <source>
        <dbReference type="HAMAP-Rule" id="MF_01406"/>
    </source>
</evidence>
<dbReference type="InterPro" id="IPR050114">
    <property type="entry name" value="UPF0173_UPF0282_UlaG_hydrolase"/>
</dbReference>
<name>A0A7C4JLW3_STAMA</name>
<reference evidence="3" key="1">
    <citation type="journal article" date="2020" name="mSystems">
        <title>Genome- and Community-Level Interaction Insights into Carbon Utilization and Element Cycling Functions of Hydrothermarchaeota in Hydrothermal Sediment.</title>
        <authorList>
            <person name="Zhou Z."/>
            <person name="Liu Y."/>
            <person name="Xu W."/>
            <person name="Pan J."/>
            <person name="Luo Z.H."/>
            <person name="Li M."/>
        </authorList>
    </citation>
    <scope>NUCLEOTIDE SEQUENCE [LARGE SCALE GENOMIC DNA]</scope>
    <source>
        <strain evidence="2">SpSt-638</strain>
        <strain evidence="3">SpSt-648</strain>
    </source>
</reference>
<gene>
    <name evidence="2" type="ORF">ENU09_03500</name>
    <name evidence="3" type="ORF">ENU20_00780</name>
</gene>
<dbReference type="PANTHER" id="PTHR43546:SF4">
    <property type="entry name" value="UPF0282 PROTEIN MJ1629"/>
    <property type="match status" value="1"/>
</dbReference>